<protein>
    <recommendedName>
        <fullName evidence="4">Toxin-antitoxin system YwqK family antitoxin</fullName>
    </recommendedName>
</protein>
<feature type="signal peptide" evidence="1">
    <location>
        <begin position="1"/>
        <end position="22"/>
    </location>
</feature>
<keyword evidence="1" id="KW-0732">Signal</keyword>
<name>A0A431TZF9_9BACT</name>
<dbReference type="EMBL" id="RXOF01000012">
    <property type="protein sequence ID" value="RTQ47441.1"/>
    <property type="molecule type" value="Genomic_DNA"/>
</dbReference>
<dbReference type="OrthoDB" id="9812355at2"/>
<comment type="caution">
    <text evidence="2">The sequence shown here is derived from an EMBL/GenBank/DDBJ whole genome shotgun (WGS) entry which is preliminary data.</text>
</comment>
<organism evidence="2 3">
    <name type="scientific">Hymenobacter gummosus</name>
    <dbReference type="NCBI Taxonomy" id="1776032"/>
    <lineage>
        <taxon>Bacteria</taxon>
        <taxon>Pseudomonadati</taxon>
        <taxon>Bacteroidota</taxon>
        <taxon>Cytophagia</taxon>
        <taxon>Cytophagales</taxon>
        <taxon>Hymenobacteraceae</taxon>
        <taxon>Hymenobacter</taxon>
    </lineage>
</organism>
<proteinExistence type="predicted"/>
<gene>
    <name evidence="2" type="ORF">EJV47_18620</name>
</gene>
<dbReference type="Gene3D" id="2.20.110.10">
    <property type="entry name" value="Histone H3 K4-specific methyltransferase SET7/9 N-terminal domain"/>
    <property type="match status" value="1"/>
</dbReference>
<sequence>MLFRLPLGATVLLGLAAASSQAQQVNINQPAAKASLRDCYQSFAGDSVELYYNGYYQLTPKACATIRRNTHLDATGTFSGLVCDYQLADGRRLNRQYYRGGKRNGLYEEYYSDGKVLARGQYQNGLPTGIWQYWYPSGQARQTLMWGENLNYPFRILAYWEPSGQQLCKDGQGTWREEHSNGYIRFGGPVVDGLAHGTWSSVVIRTGAPFSEERYEQGRFIEGFDLNNKRRRYPGPAGLQPTVQLPTDAAEAFTLNQPCEVLQAQAVRSNHRAVPPQAPGGLRDYNDRLLKMLRKQVEAEQGLGMRGNIVLFVDVGTSGQLTLDESSRDMQYARPILDLLNRLPQWKPATLDGQPVPGRLTVEMEIGLGMVSSRVMPSLKDPVPPLKAVGR</sequence>
<evidence type="ECO:0000313" key="2">
    <source>
        <dbReference type="EMBL" id="RTQ47441.1"/>
    </source>
</evidence>
<evidence type="ECO:0008006" key="4">
    <source>
        <dbReference type="Google" id="ProtNLM"/>
    </source>
</evidence>
<feature type="chain" id="PRO_5019366199" description="Toxin-antitoxin system YwqK family antitoxin" evidence="1">
    <location>
        <begin position="23"/>
        <end position="391"/>
    </location>
</feature>
<dbReference type="Proteomes" id="UP000282184">
    <property type="component" value="Unassembled WGS sequence"/>
</dbReference>
<keyword evidence="3" id="KW-1185">Reference proteome</keyword>
<accession>A0A431TZF9</accession>
<dbReference type="SUPFAM" id="SSF82185">
    <property type="entry name" value="Histone H3 K4-specific methyltransferase SET7/9 N-terminal domain"/>
    <property type="match status" value="1"/>
</dbReference>
<evidence type="ECO:0000313" key="3">
    <source>
        <dbReference type="Proteomes" id="UP000282184"/>
    </source>
</evidence>
<dbReference type="AlphaFoldDB" id="A0A431TZF9"/>
<dbReference type="RefSeq" id="WP_126694694.1">
    <property type="nucleotide sequence ID" value="NZ_RXOF01000012.1"/>
</dbReference>
<evidence type="ECO:0000256" key="1">
    <source>
        <dbReference type="SAM" id="SignalP"/>
    </source>
</evidence>
<reference evidence="2 3" key="1">
    <citation type="submission" date="2018-12" db="EMBL/GenBank/DDBJ databases">
        <title>Hymenobacter gummosus sp. nov., isolated from a spring.</title>
        <authorList>
            <person name="Nie L."/>
        </authorList>
    </citation>
    <scope>NUCLEOTIDE SEQUENCE [LARGE SCALE GENOMIC DNA]</scope>
    <source>
        <strain evidence="2 3">KCTC 52166</strain>
    </source>
</reference>